<accession>B4SEZ6</accession>
<organism evidence="5 6">
    <name type="scientific">Pelodictyon phaeoclathratiforme (strain DSM 5477 / BU-1)</name>
    <dbReference type="NCBI Taxonomy" id="324925"/>
    <lineage>
        <taxon>Bacteria</taxon>
        <taxon>Pseudomonadati</taxon>
        <taxon>Chlorobiota</taxon>
        <taxon>Chlorobiia</taxon>
        <taxon>Chlorobiales</taxon>
        <taxon>Chlorobiaceae</taxon>
        <taxon>Chlorobium/Pelodictyon group</taxon>
        <taxon>Pelodictyon</taxon>
    </lineage>
</organism>
<feature type="coiled-coil region" evidence="2">
    <location>
        <begin position="41"/>
        <end position="75"/>
    </location>
</feature>
<dbReference type="Pfam" id="PF01551">
    <property type="entry name" value="Peptidase_M23"/>
    <property type="match status" value="1"/>
</dbReference>
<evidence type="ECO:0000256" key="3">
    <source>
        <dbReference type="SAM" id="MobiDB-lite"/>
    </source>
</evidence>
<dbReference type="OrthoDB" id="9815884at2"/>
<dbReference type="EMBL" id="CP001110">
    <property type="protein sequence ID" value="ACF43143.1"/>
    <property type="molecule type" value="Genomic_DNA"/>
</dbReference>
<evidence type="ECO:0000259" key="4">
    <source>
        <dbReference type="Pfam" id="PF01551"/>
    </source>
</evidence>
<dbReference type="GO" id="GO:0004222">
    <property type="term" value="F:metalloendopeptidase activity"/>
    <property type="evidence" value="ECO:0007669"/>
    <property type="project" value="TreeGrafter"/>
</dbReference>
<dbReference type="Gene3D" id="2.70.70.10">
    <property type="entry name" value="Glucose Permease (Domain IIA)"/>
    <property type="match status" value="1"/>
</dbReference>
<reference evidence="5 6" key="1">
    <citation type="submission" date="2008-06" db="EMBL/GenBank/DDBJ databases">
        <title>Complete sequence of Pelodictyon phaeoclathratiforme BU-1.</title>
        <authorList>
            <consortium name="US DOE Joint Genome Institute"/>
            <person name="Lucas S."/>
            <person name="Copeland A."/>
            <person name="Lapidus A."/>
            <person name="Glavina del Rio T."/>
            <person name="Dalin E."/>
            <person name="Tice H."/>
            <person name="Bruce D."/>
            <person name="Goodwin L."/>
            <person name="Pitluck S."/>
            <person name="Schmutz J."/>
            <person name="Larimer F."/>
            <person name="Land M."/>
            <person name="Hauser L."/>
            <person name="Kyrpides N."/>
            <person name="Mikhailova N."/>
            <person name="Liu Z."/>
            <person name="Li T."/>
            <person name="Zhao F."/>
            <person name="Overmann J."/>
            <person name="Bryant D.A."/>
            <person name="Richardson P."/>
        </authorList>
    </citation>
    <scope>NUCLEOTIDE SEQUENCE [LARGE SCALE GENOMIC DNA]</scope>
    <source>
        <strain evidence="6">DSM 5477 / BU-1</strain>
    </source>
</reference>
<dbReference type="eggNOG" id="COG4942">
    <property type="taxonomic scope" value="Bacteria"/>
</dbReference>
<keyword evidence="2" id="KW-0175">Coiled coil</keyword>
<dbReference type="Gene3D" id="6.10.250.3150">
    <property type="match status" value="1"/>
</dbReference>
<feature type="domain" description="M23ase beta-sheet core" evidence="4">
    <location>
        <begin position="405"/>
        <end position="498"/>
    </location>
</feature>
<dbReference type="HOGENOM" id="CLU_029425_4_2_10"/>
<proteinExistence type="predicted"/>
<dbReference type="RefSeq" id="WP_012507638.1">
    <property type="nucleotide sequence ID" value="NC_011060.1"/>
</dbReference>
<dbReference type="KEGG" id="pph:Ppha_0855"/>
<sequence precursor="true">MTFIVPPAFFYRVLRIASVLFLLVSVLSPPTTVALPRNGEITKIMKERAAVEKNLSNLKLQLQEYQSKLKLTTKKESHSFKALENIRSQILVLEKMINENQSYLTRLDGDIDRLHDELQGNRKIYGRVSDDFRRTVISAYKYGGNRDIEHFFAAGSVSKALVRAQYMGFFTRSVRSNVEELQQVAAKLENSRIALEQSYQQKAKVVREQEQQLKSWSASKKEKEVVLDRLKKNKQEYLAQLATVQQKRMQLQSRIESLILAEQRALEAERERRRKNLEARRRKTLQLEQKRLEAQRLEQKQPEQEHLRTERPAVGRVRVKKKKTVEQRVAPDTANKAMEEAPQRAMKSPEKEQGNQTLNLDSPELEGVSANFDRAFGSLPWPVQNGVVSKRFGTVKDKDLRIVTTNNGIDISVPSNTQVRAVSGGKVVQIAFLPTFGNIVIVRHPQSYLTVYANLGQLSVARDDIIKSQQLLGFAGKTAEGASVVHFEIWKGRVKQNPSKWLR</sequence>
<keyword evidence="6" id="KW-1185">Reference proteome</keyword>
<dbReference type="InterPro" id="IPR011055">
    <property type="entry name" value="Dup_hybrid_motif"/>
</dbReference>
<dbReference type="SUPFAM" id="SSF51261">
    <property type="entry name" value="Duplicated hybrid motif"/>
    <property type="match status" value="1"/>
</dbReference>
<evidence type="ECO:0000256" key="1">
    <source>
        <dbReference type="ARBA" id="ARBA00022729"/>
    </source>
</evidence>
<feature type="region of interest" description="Disordered" evidence="3">
    <location>
        <begin position="318"/>
        <end position="357"/>
    </location>
</feature>
<evidence type="ECO:0000256" key="2">
    <source>
        <dbReference type="SAM" id="Coils"/>
    </source>
</evidence>
<evidence type="ECO:0000313" key="6">
    <source>
        <dbReference type="Proteomes" id="UP000002724"/>
    </source>
</evidence>
<dbReference type="InterPro" id="IPR050570">
    <property type="entry name" value="Cell_wall_metabolism_enzyme"/>
</dbReference>
<dbReference type="CDD" id="cd12797">
    <property type="entry name" value="M23_peptidase"/>
    <property type="match status" value="1"/>
</dbReference>
<dbReference type="AlphaFoldDB" id="B4SEZ6"/>
<dbReference type="InterPro" id="IPR016047">
    <property type="entry name" value="M23ase_b-sheet_dom"/>
</dbReference>
<dbReference type="STRING" id="324925.Ppha_0855"/>
<name>B4SEZ6_PELPB</name>
<feature type="compositionally biased region" description="Basic and acidic residues" evidence="3">
    <location>
        <begin position="337"/>
        <end position="353"/>
    </location>
</feature>
<evidence type="ECO:0000313" key="5">
    <source>
        <dbReference type="EMBL" id="ACF43143.1"/>
    </source>
</evidence>
<gene>
    <name evidence="5" type="ordered locus">Ppha_0855</name>
</gene>
<dbReference type="PANTHER" id="PTHR21666:SF289">
    <property type="entry name" value="L-ALA--D-GLU ENDOPEPTIDASE"/>
    <property type="match status" value="1"/>
</dbReference>
<protein>
    <submittedName>
        <fullName evidence="5">Peptidase M23</fullName>
    </submittedName>
</protein>
<keyword evidence="1" id="KW-0732">Signal</keyword>
<feature type="coiled-coil region" evidence="2">
    <location>
        <begin position="171"/>
        <end position="300"/>
    </location>
</feature>
<dbReference type="Proteomes" id="UP000002724">
    <property type="component" value="Chromosome"/>
</dbReference>
<dbReference type="PANTHER" id="PTHR21666">
    <property type="entry name" value="PEPTIDASE-RELATED"/>
    <property type="match status" value="1"/>
</dbReference>